<feature type="region of interest" description="Disordered" evidence="1">
    <location>
        <begin position="337"/>
        <end position="364"/>
    </location>
</feature>
<evidence type="ECO:0000313" key="4">
    <source>
        <dbReference type="Proteomes" id="UP000053095"/>
    </source>
</evidence>
<dbReference type="PRINTS" id="PR01217">
    <property type="entry name" value="PRICHEXTENSN"/>
</dbReference>
<gene>
    <name evidence="3" type="ORF">TCE0_013r01092</name>
</gene>
<evidence type="ECO:0000313" key="3">
    <source>
        <dbReference type="EMBL" id="GAM33877.1"/>
    </source>
</evidence>
<feature type="region of interest" description="Disordered" evidence="1">
    <location>
        <begin position="1"/>
        <end position="100"/>
    </location>
</feature>
<keyword evidence="4" id="KW-1185">Reference proteome</keyword>
<feature type="compositionally biased region" description="Basic and acidic residues" evidence="1">
    <location>
        <begin position="614"/>
        <end position="644"/>
    </location>
</feature>
<feature type="compositionally biased region" description="Low complexity" evidence="1">
    <location>
        <begin position="1506"/>
        <end position="1531"/>
    </location>
</feature>
<feature type="region of interest" description="Disordered" evidence="1">
    <location>
        <begin position="1315"/>
        <end position="1386"/>
    </location>
</feature>
<feature type="region of interest" description="Disordered" evidence="1">
    <location>
        <begin position="235"/>
        <end position="257"/>
    </location>
</feature>
<feature type="transmembrane region" description="Helical" evidence="2">
    <location>
        <begin position="1126"/>
        <end position="1148"/>
    </location>
</feature>
<organism evidence="3 4">
    <name type="scientific">Talaromyces pinophilus</name>
    <name type="common">Penicillium pinophilum</name>
    <dbReference type="NCBI Taxonomy" id="128442"/>
    <lineage>
        <taxon>Eukaryota</taxon>
        <taxon>Fungi</taxon>
        <taxon>Dikarya</taxon>
        <taxon>Ascomycota</taxon>
        <taxon>Pezizomycotina</taxon>
        <taxon>Eurotiomycetes</taxon>
        <taxon>Eurotiomycetidae</taxon>
        <taxon>Eurotiales</taxon>
        <taxon>Trichocomaceae</taxon>
        <taxon>Talaromyces</taxon>
        <taxon>Talaromyces sect. Talaromyces</taxon>
    </lineage>
</organism>
<keyword evidence="2" id="KW-0812">Transmembrane</keyword>
<name>A0A698XLN8_TALPI</name>
<feature type="compositionally biased region" description="Polar residues" evidence="1">
    <location>
        <begin position="19"/>
        <end position="28"/>
    </location>
</feature>
<keyword evidence="2" id="KW-1133">Transmembrane helix</keyword>
<feature type="compositionally biased region" description="Pro residues" evidence="1">
    <location>
        <begin position="869"/>
        <end position="893"/>
    </location>
</feature>
<feature type="compositionally biased region" description="Basic and acidic residues" evidence="1">
    <location>
        <begin position="900"/>
        <end position="918"/>
    </location>
</feature>
<proteinExistence type="predicted"/>
<feature type="compositionally biased region" description="Polar residues" evidence="1">
    <location>
        <begin position="248"/>
        <end position="257"/>
    </location>
</feature>
<feature type="compositionally biased region" description="Basic and acidic residues" evidence="1">
    <location>
        <begin position="1074"/>
        <end position="1089"/>
    </location>
</feature>
<feature type="region of interest" description="Disordered" evidence="1">
    <location>
        <begin position="190"/>
        <end position="215"/>
    </location>
</feature>
<accession>A0A698XLN8</accession>
<feature type="compositionally biased region" description="Low complexity" evidence="1">
    <location>
        <begin position="1356"/>
        <end position="1383"/>
    </location>
</feature>
<feature type="compositionally biased region" description="Low complexity" evidence="1">
    <location>
        <begin position="1315"/>
        <end position="1348"/>
    </location>
</feature>
<evidence type="ECO:0000256" key="2">
    <source>
        <dbReference type="SAM" id="Phobius"/>
    </source>
</evidence>
<feature type="compositionally biased region" description="Acidic residues" evidence="1">
    <location>
        <begin position="656"/>
        <end position="665"/>
    </location>
</feature>
<feature type="region of interest" description="Disordered" evidence="1">
    <location>
        <begin position="401"/>
        <end position="447"/>
    </location>
</feature>
<feature type="compositionally biased region" description="Polar residues" evidence="1">
    <location>
        <begin position="401"/>
        <end position="425"/>
    </location>
</feature>
<feature type="compositionally biased region" description="Low complexity" evidence="1">
    <location>
        <begin position="725"/>
        <end position="751"/>
    </location>
</feature>
<feature type="region of interest" description="Disordered" evidence="1">
    <location>
        <begin position="1051"/>
        <end position="1089"/>
    </location>
</feature>
<feature type="compositionally biased region" description="Low complexity" evidence="1">
    <location>
        <begin position="34"/>
        <end position="69"/>
    </location>
</feature>
<feature type="compositionally biased region" description="Pro residues" evidence="1">
    <location>
        <begin position="941"/>
        <end position="950"/>
    </location>
</feature>
<feature type="compositionally biased region" description="Basic and acidic residues" evidence="1">
    <location>
        <begin position="1051"/>
        <end position="1060"/>
    </location>
</feature>
<feature type="region of interest" description="Disordered" evidence="1">
    <location>
        <begin position="1506"/>
        <end position="1532"/>
    </location>
</feature>
<protein>
    <submittedName>
        <fullName evidence="3">Uncharacterized protein</fullName>
    </submittedName>
</protein>
<dbReference type="Proteomes" id="UP000053095">
    <property type="component" value="Unassembled WGS sequence"/>
</dbReference>
<keyword evidence="2" id="KW-0472">Membrane</keyword>
<sequence>MASFPQGNENYRPRGRNPMNLTIDTSGDTLAGANNKNKSSNDLKSIINNNGNELQPPQQLPQQNRFPLNSPITAEIPSPEHSSGSETGSKPKPKLVNAGLGGSGGIAGEILDLHADSALSKTQLERTLRERLELGSKTTRDMSSSSQLQQQRPAGLQLRTEFGSDDVHSEKGTFLDLSDLKSIANAREKERLREHNSSSQSLQQPVQERAEELSPSDRPIMIGLTVPYDESTPRSAAAAAAGAGETIDSASSRTPATPSIVVTPAREHPPWHTDRNMDMSTSPEMLHRPRAASSIYSQPSPKLMYDEDAPPVPAIPAFHSVTSFQRAIYDQRPVSADTEFEGEEQVSSTEKESSPTTTRKNMKKKLLHKLSVNTSDANRPDSQGWWTYLLSPLLSRSNTVSSRRTALSPRQNQTRSARSPLSAVSFSKALSPPQPTTATDEGESSHWWDDEKIAIPPEKSHFSPDTPEDMTRHVQPIGWDMPFLNEHVTTINPTAIKALPEDEKAEKTRSVFQIGDQMVPNYELHGSRAEYYQASAHDLHDKENPYFECINHVCSMTSAKRKAEIEAAEKEAEERLMAEAENQKGGLAVFVFDPSRDANNPFIAFLEARGDVKEVSVDGDEKPKEGEEDGEKREIEGEEVEKRGLSNARELLSFDSSDEDEDAPADPEKGHTSSKGLSHSPDLGPTSRSVASFSPPPRSRYEPSVSLPPPAEERGFSPPPPAPPSVSYSRGMSPPSAPAPVSASAPTYVAPAPTPAPAPAPVPAPPPVQMPMMPPPQPRAFSPEPVPMPMMPPPQPRAFSPEPVAMPMPPPAPVPVPAPPPPREPVPIPMPMSRSPPVDERAQVAMPPPPQPPSDDARGLPGGYHWEPAPVPRAMSPPRPTRVASPPMPPAAPGPMSQSREVEDSAARPGLESERDAEPAPIPRPAPSFSRPGPFSAPRRVPQPPAPTPPQQTVSDAPADESDAESVLPPYSRNAPRLPTYSARDQSELRDRTPVAPGPVSPGLQQAMTSRGGIPMSDVSQRTRDMDFNDAGSISRPSEPRTIINVHHYYNGEHPRDAPEPPRPGNQFVSEADLQSRDDNEARRQRLEKEDKIAKKVGGFWRGRGCIPEKGCFGRDGREGRNRRRWYVAIIAFCILVIVLSISLATTLTRKGDRMSVESEWLNITGFPPIPTGIMTVAGPAPAVERSSCVAPTSLWSCALPPEQQASNAGGYAPDAPNFRIEIRFRNDSSLSPNSTASNSTTKRSWGGIFRRDDWTASPAAPRLIDQTFLGNTTDNITTPFQGEDTPFYITFLSPVDVANASAEYVKRDVVSSTATATGTETGTGTGFTTTATHPGATGTATTQSATGTGTGTAAGTGTKTSIKTATGTQTQTGTSTSTGTSTPGIEVGKLIPAPDLASDGTAAAATLYPLPVQQPIKLYNRGLPTEHYGFFTYFDKSIFLASDASITGGSTDTDSRDANGGSTSTEASVRCTWSQTRFLVQIWTQPQNVTHMSLSAISNTTATTSSSTASAASSTATSKSSSGSVATSSANNFTSPGSFPYPITITIDRHGGIATEKLAYCYGLEQHNSSSSSSSVAAGPYYNLTNPKLQDEQRDSGGSIVQPSPDYFVLAAALAQGATADEESPVDGGTGGCMCEWRNWVETH</sequence>
<feature type="compositionally biased region" description="Pro residues" evidence="1">
    <location>
        <begin position="804"/>
        <end position="830"/>
    </location>
</feature>
<feature type="compositionally biased region" description="Polar residues" evidence="1">
    <location>
        <begin position="197"/>
        <end position="206"/>
    </location>
</feature>
<dbReference type="EMBL" id="DF933809">
    <property type="protein sequence ID" value="GAM33877.1"/>
    <property type="molecule type" value="Genomic_DNA"/>
</dbReference>
<feature type="compositionally biased region" description="Pro residues" evidence="1">
    <location>
        <begin position="752"/>
        <end position="796"/>
    </location>
</feature>
<reference evidence="4" key="1">
    <citation type="journal article" date="2015" name="Genome Announc.">
        <title>Draft genome sequence of Talaromyces cellulolyticus strain Y-94, a source of lignocellulosic biomass-degrading enzymes.</title>
        <authorList>
            <person name="Fujii T."/>
            <person name="Koike H."/>
            <person name="Sawayama S."/>
            <person name="Yano S."/>
            <person name="Inoue H."/>
        </authorList>
    </citation>
    <scope>NUCLEOTIDE SEQUENCE [LARGE SCALE GENOMIC DNA]</scope>
    <source>
        <strain evidence="4">Y-94</strain>
    </source>
</reference>
<feature type="region of interest" description="Disordered" evidence="1">
    <location>
        <begin position="614"/>
        <end position="1020"/>
    </location>
</feature>
<evidence type="ECO:0000256" key="1">
    <source>
        <dbReference type="SAM" id="MobiDB-lite"/>
    </source>
</evidence>